<reference evidence="1" key="1">
    <citation type="submission" date="2019-08" db="EMBL/GenBank/DDBJ databases">
        <authorList>
            <person name="Kucharzyk K."/>
            <person name="Murdoch R.W."/>
            <person name="Higgins S."/>
            <person name="Loffler F."/>
        </authorList>
    </citation>
    <scope>NUCLEOTIDE SEQUENCE</scope>
</reference>
<comment type="caution">
    <text evidence="1">The sequence shown here is derived from an EMBL/GenBank/DDBJ whole genome shotgun (WGS) entry which is preliminary data.</text>
</comment>
<gene>
    <name evidence="1" type="ORF">SDC9_58647</name>
</gene>
<sequence>MYTPHQIPWTIAGTLEYLEQLTRRANIPGYVAIDTGHQTGQYRFLKPSMNDLAMRLEKDEPAPYLGAERLYGMYDDARKGERRSFKEAASRISGEMDKYPHLFARSVDCDLYRWLSEAGCYSPIIHLQQTNGKSSSHLPFTSANNKNGIVDPMAVLKAIAESYEDGEDEKMPPKVRDIYLTFEIFPHTSDTKREIVSALEESVRYWRKWIPEDGALLSELID</sequence>
<proteinExistence type="predicted"/>
<accession>A0A644X7Z7</accession>
<organism evidence="1">
    <name type="scientific">bioreactor metagenome</name>
    <dbReference type="NCBI Taxonomy" id="1076179"/>
    <lineage>
        <taxon>unclassified sequences</taxon>
        <taxon>metagenomes</taxon>
        <taxon>ecological metagenomes</taxon>
    </lineage>
</organism>
<dbReference type="Gene3D" id="3.20.20.150">
    <property type="entry name" value="Divalent-metal-dependent TIM barrel enzymes"/>
    <property type="match status" value="2"/>
</dbReference>
<name>A0A644X7Z7_9ZZZZ</name>
<dbReference type="EMBL" id="VSSQ01001952">
    <property type="protein sequence ID" value="MPM12295.1"/>
    <property type="molecule type" value="Genomic_DNA"/>
</dbReference>
<dbReference type="AlphaFoldDB" id="A0A644X7Z7"/>
<evidence type="ECO:0000313" key="1">
    <source>
        <dbReference type="EMBL" id="MPM12295.1"/>
    </source>
</evidence>
<protein>
    <submittedName>
        <fullName evidence="1">Uncharacterized protein</fullName>
    </submittedName>
</protein>